<protein>
    <submittedName>
        <fullName evidence="2">Flagellar hook-length control protein FliK</fullName>
    </submittedName>
</protein>
<evidence type="ECO:0000313" key="3">
    <source>
        <dbReference type="Proteomes" id="UP000005435"/>
    </source>
</evidence>
<reference evidence="2 3" key="2">
    <citation type="journal article" date="2012" name="Stand. Genomic Sci.">
        <title>Complete Genome Sequence of Clostridium clariflavum DSM 19732.</title>
        <authorList>
            <person name="Izquierdo J.A."/>
            <person name="Goodwin L."/>
            <person name="Davenport K.W."/>
            <person name="Teshima H."/>
            <person name="Bruce D."/>
            <person name="Detter C."/>
            <person name="Tapia R."/>
            <person name="Han S."/>
            <person name="Land M."/>
            <person name="Hauser L."/>
            <person name="Jeffries C.D."/>
            <person name="Han J."/>
            <person name="Pitluck S."/>
            <person name="Nolan M."/>
            <person name="Chen A."/>
            <person name="Huntemann M."/>
            <person name="Mavromatis K."/>
            <person name="Mikhailova N."/>
            <person name="Liolios K."/>
            <person name="Woyke T."/>
            <person name="Lynd L.R."/>
        </authorList>
    </citation>
    <scope>NUCLEOTIDE SEQUENCE [LARGE SCALE GENOMIC DNA]</scope>
    <source>
        <strain evidence="3">DSM 19732 / NBRC 101661 / EBR45</strain>
    </source>
</reference>
<dbReference type="STRING" id="720554.Clocl_1810"/>
<accession>G8LU31</accession>
<dbReference type="EMBL" id="CP003065">
    <property type="protein sequence ID" value="AEV68419.1"/>
    <property type="molecule type" value="Genomic_DNA"/>
</dbReference>
<keyword evidence="3" id="KW-1185">Reference proteome</keyword>
<dbReference type="RefSeq" id="WP_014255005.1">
    <property type="nucleotide sequence ID" value="NC_016627.1"/>
</dbReference>
<evidence type="ECO:0000313" key="2">
    <source>
        <dbReference type="EMBL" id="AEV68419.1"/>
    </source>
</evidence>
<sequence length="554" mass="63634">MKIESIFTNLDINTLNMPDILEKLSAGDIIRAKVLDANANQLTLKLFDGTVFNARILSSIEAEQGSILDFIVKSNSNGQIVLETLKENNYNPKSTNDANLDLKKQLMELGIKPDKNNIEIAEAIKQNEIPLDKDIFKKISDTITAFKNVTAQKVAFLIANKIEPEKQNIALLNKIVDEKQKVDAMLKSTFEALINLNDEDVLEHLSQILNENPSDETYTSEKNVQQFNYSQEMISRSVTESVFSSYEQKNGQMQLQVKQKMQEFVNRFMESSLQQGTKLQEEENIFVNKALHYLKDNLTGLEEMDIYKQKSLENIIKDIFRQIKENTKEIKTVSGFEVSKEQSIKNQDNYKQKISEAFEKLYIKVTEKTSGNDLKINRVYKDIYHKLEAIKSVIEQSATLQKNEILNKIENLQSSIKFINDINNQSIYIQLPLNIQGKDTTGEIYVLKRKSRGKKIDPQNMTVFVSLNTPNLGQIDSLITVYKKNISLNIRVEEQSIISLIRENHIQLYNSLLDKGYKLVDIKYRLTEEVNLLNAESMMLKEIGSNKQSIDYKI</sequence>
<dbReference type="eggNOG" id="COG1196">
    <property type="taxonomic scope" value="Bacteria"/>
</dbReference>
<dbReference type="AlphaFoldDB" id="G8LU31"/>
<dbReference type="OrthoDB" id="1737157at2"/>
<name>G8LU31_ACECE</name>
<keyword evidence="2" id="KW-0282">Flagellum</keyword>
<keyword evidence="2" id="KW-0969">Cilium</keyword>
<dbReference type="HOGENOM" id="CLU_460582_0_0_9"/>
<evidence type="ECO:0000259" key="1">
    <source>
        <dbReference type="Pfam" id="PF02120"/>
    </source>
</evidence>
<reference evidence="3" key="1">
    <citation type="submission" date="2011-12" db="EMBL/GenBank/DDBJ databases">
        <title>Complete sequence of Clostridium clariflavum DSM 19732.</title>
        <authorList>
            <consortium name="US DOE Joint Genome Institute"/>
            <person name="Lucas S."/>
            <person name="Han J."/>
            <person name="Lapidus A."/>
            <person name="Cheng J.-F."/>
            <person name="Goodwin L."/>
            <person name="Pitluck S."/>
            <person name="Peters L."/>
            <person name="Teshima H."/>
            <person name="Detter J.C."/>
            <person name="Han C."/>
            <person name="Tapia R."/>
            <person name="Land M."/>
            <person name="Hauser L."/>
            <person name="Kyrpides N."/>
            <person name="Ivanova N."/>
            <person name="Pagani I."/>
            <person name="Kitzmiller T."/>
            <person name="Lynd L."/>
            <person name="Izquierdo J."/>
            <person name="Woyke T."/>
        </authorList>
    </citation>
    <scope>NUCLEOTIDE SEQUENCE [LARGE SCALE GENOMIC DNA]</scope>
    <source>
        <strain evidence="3">DSM 19732 / NBRC 101661 / EBR45</strain>
    </source>
</reference>
<dbReference type="Proteomes" id="UP000005435">
    <property type="component" value="Chromosome"/>
</dbReference>
<organism evidence="2 3">
    <name type="scientific">Acetivibrio clariflavus (strain DSM 19732 / NBRC 101661 / EBR45)</name>
    <name type="common">Clostridium clariflavum</name>
    <dbReference type="NCBI Taxonomy" id="720554"/>
    <lineage>
        <taxon>Bacteria</taxon>
        <taxon>Bacillati</taxon>
        <taxon>Bacillota</taxon>
        <taxon>Clostridia</taxon>
        <taxon>Eubacteriales</taxon>
        <taxon>Oscillospiraceae</taxon>
        <taxon>Acetivibrio</taxon>
    </lineage>
</organism>
<proteinExistence type="predicted"/>
<dbReference type="Pfam" id="PF02120">
    <property type="entry name" value="Flg_hook"/>
    <property type="match status" value="1"/>
</dbReference>
<dbReference type="InterPro" id="IPR021136">
    <property type="entry name" value="Flagellar_hook_control-like_C"/>
</dbReference>
<dbReference type="KEGG" id="ccl:Clocl_1810"/>
<gene>
    <name evidence="2" type="ordered locus">Clocl_1810</name>
</gene>
<feature type="domain" description="Flagellar hook-length control protein-like C-terminal" evidence="1">
    <location>
        <begin position="454"/>
        <end position="526"/>
    </location>
</feature>
<keyword evidence="2" id="KW-0966">Cell projection</keyword>